<evidence type="ECO:0000313" key="1">
    <source>
        <dbReference type="EMBL" id="MEJ7136982.1"/>
    </source>
</evidence>
<proteinExistence type="predicted"/>
<protein>
    <submittedName>
        <fullName evidence="1">DMT family transporter</fullName>
    </submittedName>
</protein>
<sequence length="308" mass="31949">MTAAAPKSSALYAQLVLLAAIWGGSFLFMRMGGGEFGPVALAGLRVIGAGLLLWPLLMLRGQTRHVWPHAGHILVVGLLNSALPFLCYAYATRHITAGASAIFNASTPLWSAVIAWLWLGDRLGRTRVLGLALGFGGVVALAGSRASGASGSALSELLLAVLACLAATMMYGVAANYAKRHLAGVPSMAVAAGSNAFAGLLMVGPTIWFWPAQPPSAGAWVAMALLALVCTGVAYVLYYHLIQNLGPSNASSVTFLVPLFAALWGWVVLSEPVTLDMIAAGSVIFAGTALVMGLAERLLARRRAAPLL</sequence>
<dbReference type="EMBL" id="JAWDIE010000001">
    <property type="protein sequence ID" value="MEJ7136982.1"/>
    <property type="molecule type" value="Genomic_DNA"/>
</dbReference>
<dbReference type="Proteomes" id="UP001364695">
    <property type="component" value="Unassembled WGS sequence"/>
</dbReference>
<name>A0ACC6NYF2_9BURK</name>
<gene>
    <name evidence="1" type="ORF">RV045_00860</name>
</gene>
<evidence type="ECO:0000313" key="2">
    <source>
        <dbReference type="Proteomes" id="UP001364695"/>
    </source>
</evidence>
<organism evidence="1 2">
    <name type="scientific">Amphibiibacter pelophylacis</name>
    <dbReference type="NCBI Taxonomy" id="1799477"/>
    <lineage>
        <taxon>Bacteria</taxon>
        <taxon>Pseudomonadati</taxon>
        <taxon>Pseudomonadota</taxon>
        <taxon>Betaproteobacteria</taxon>
        <taxon>Burkholderiales</taxon>
        <taxon>Sphaerotilaceae</taxon>
        <taxon>Amphibiibacter</taxon>
    </lineage>
</organism>
<comment type="caution">
    <text evidence="1">The sequence shown here is derived from an EMBL/GenBank/DDBJ whole genome shotgun (WGS) entry which is preliminary data.</text>
</comment>
<keyword evidence="2" id="KW-1185">Reference proteome</keyword>
<reference evidence="1" key="1">
    <citation type="submission" date="2023-10" db="EMBL/GenBank/DDBJ databases">
        <title>Amphibacter perezi, gen. nov., sp. nov. a novel taxa of the family Comamonadaceae, class Betaproteobacteria isolated from the skin microbiota of Pelophylax perezi from different populations.</title>
        <authorList>
            <person name="Costa S."/>
            <person name="Proenca D.N."/>
            <person name="Lopes I."/>
            <person name="Morais P.V."/>
        </authorList>
    </citation>
    <scope>NUCLEOTIDE SEQUENCE</scope>
    <source>
        <strain evidence="1">SL12-8</strain>
    </source>
</reference>
<accession>A0ACC6NYF2</accession>